<name>A0ABC8REF2_9AQUA</name>
<dbReference type="AlphaFoldDB" id="A0ABC8REF2"/>
<keyword evidence="2" id="KW-1185">Reference proteome</keyword>
<organism evidence="1 2">
    <name type="scientific">Ilex paraguariensis</name>
    <name type="common">yerba mate</name>
    <dbReference type="NCBI Taxonomy" id="185542"/>
    <lineage>
        <taxon>Eukaryota</taxon>
        <taxon>Viridiplantae</taxon>
        <taxon>Streptophyta</taxon>
        <taxon>Embryophyta</taxon>
        <taxon>Tracheophyta</taxon>
        <taxon>Spermatophyta</taxon>
        <taxon>Magnoliopsida</taxon>
        <taxon>eudicotyledons</taxon>
        <taxon>Gunneridae</taxon>
        <taxon>Pentapetalae</taxon>
        <taxon>asterids</taxon>
        <taxon>campanulids</taxon>
        <taxon>Aquifoliales</taxon>
        <taxon>Aquifoliaceae</taxon>
        <taxon>Ilex</taxon>
    </lineage>
</organism>
<dbReference type="EMBL" id="CAUOFW020001292">
    <property type="protein sequence ID" value="CAK9143344.1"/>
    <property type="molecule type" value="Genomic_DNA"/>
</dbReference>
<dbReference type="InterPro" id="IPR008709">
    <property type="entry name" value="Neurochondrin"/>
</dbReference>
<sequence>MSTESGSSVIEECYEFLVLVSTACEDGIKTFYESGGMNMLASQMSTLPDGSHTVQLAIRLVQLMISKLSLDSICNENASELSIMVATMAKHFAVLHNALKFEVLHLLSAILSHYDAPLHDALRLMKNDVWSAYIRVGVTDILQNRVAPAAKLQALILAESVISTVGEEWLIGQMNLPDLQDRVPADRCILLVLESSRVEIAVLLNEIAYLKYEVSKNSSSNDKNILLKQRNLGVCFSLVEKIIKLISKVGEDKDCIISERITKIICGLDETIGVILEYLQDAKDHGQKKGDDLLASVRISGSYLAEAPHACKEKVRELLAYMLSVEGADEPSPFYSICFLLPMLCQLTMEVDGCKSLASSGAYKAVVGCLIKLIGPSCCNDEDNVSIFLACDTILSFLLKREQIRFPLDDASFVKLLAALSHWAGIPSVTALNVVGCLIKLIGPSCCNDEDNVSIFLACDTILSFLLKREQIRFPLDDASFVKLLAALSHWAGIPSVTALNVLMCALLSHASNENESLVVIILFTRCT</sequence>
<dbReference type="Proteomes" id="UP001642360">
    <property type="component" value="Unassembled WGS sequence"/>
</dbReference>
<comment type="caution">
    <text evidence="1">The sequence shown here is derived from an EMBL/GenBank/DDBJ whole genome shotgun (WGS) entry which is preliminary data.</text>
</comment>
<gene>
    <name evidence="1" type="ORF">ILEXP_LOCUS11050</name>
</gene>
<evidence type="ECO:0000313" key="2">
    <source>
        <dbReference type="Proteomes" id="UP001642360"/>
    </source>
</evidence>
<dbReference type="PANTHER" id="PTHR13109">
    <property type="entry name" value="NEUROCHONDRIN"/>
    <property type="match status" value="1"/>
</dbReference>
<dbReference type="Pfam" id="PF05536">
    <property type="entry name" value="Neurochondrin"/>
    <property type="match status" value="1"/>
</dbReference>
<protein>
    <recommendedName>
        <fullName evidence="3">Neurochondrin</fullName>
    </recommendedName>
</protein>
<proteinExistence type="predicted"/>
<reference evidence="1 2" key="1">
    <citation type="submission" date="2024-02" db="EMBL/GenBank/DDBJ databases">
        <authorList>
            <person name="Vignale AGUSTIN F."/>
            <person name="Sosa J E."/>
            <person name="Modenutti C."/>
        </authorList>
    </citation>
    <scope>NUCLEOTIDE SEQUENCE [LARGE SCALE GENOMIC DNA]</scope>
</reference>
<evidence type="ECO:0000313" key="1">
    <source>
        <dbReference type="EMBL" id="CAK9143344.1"/>
    </source>
</evidence>
<dbReference type="PANTHER" id="PTHR13109:SF7">
    <property type="entry name" value="NEUROCHONDRIN"/>
    <property type="match status" value="1"/>
</dbReference>
<evidence type="ECO:0008006" key="3">
    <source>
        <dbReference type="Google" id="ProtNLM"/>
    </source>
</evidence>
<accession>A0ABC8REF2</accession>